<dbReference type="RefSeq" id="WP_008951198.1">
    <property type="nucleotide sequence ID" value="NZ_AHTH01000041.1"/>
</dbReference>
<dbReference type="PATRIC" id="fig|1129374.4.peg.2513"/>
<dbReference type="Gene3D" id="3.40.50.1240">
    <property type="entry name" value="Phosphoglycerate mutase-like"/>
    <property type="match status" value="1"/>
</dbReference>
<dbReference type="InterPro" id="IPR013078">
    <property type="entry name" value="His_Pase_superF_clade-1"/>
</dbReference>
<keyword evidence="2" id="KW-1185">Reference proteome</keyword>
<dbReference type="EMBL" id="AHTH01000041">
    <property type="protein sequence ID" value="EHR40288.1"/>
    <property type="molecule type" value="Genomic_DNA"/>
</dbReference>
<organism evidence="1 2">
    <name type="scientific">Alishewanella jeotgali KCTC 22429</name>
    <dbReference type="NCBI Taxonomy" id="1129374"/>
    <lineage>
        <taxon>Bacteria</taxon>
        <taxon>Pseudomonadati</taxon>
        <taxon>Pseudomonadota</taxon>
        <taxon>Gammaproteobacteria</taxon>
        <taxon>Alteromonadales</taxon>
        <taxon>Alteromonadaceae</taxon>
        <taxon>Alishewanella</taxon>
    </lineage>
</organism>
<sequence length="158" mass="17618">MKTLYFLRHATAEVIRPGQLDIDRCLIEKGRLQARKVANFMLKYDLTPQLVLSSPYPRASQTAAIVSKVARLPQAEELDWLALETPTNQALTALQQASVTWPQQVLLVGHEPDFSALISALLGAEQPLLKVRKASLSCVSLQQDSACLQWSIPVRWLN</sequence>
<evidence type="ECO:0000313" key="2">
    <source>
        <dbReference type="Proteomes" id="UP000012046"/>
    </source>
</evidence>
<dbReference type="AlphaFoldDB" id="H3ZGN4"/>
<evidence type="ECO:0000313" key="1">
    <source>
        <dbReference type="EMBL" id="EHR40288.1"/>
    </source>
</evidence>
<dbReference type="CDD" id="cd07067">
    <property type="entry name" value="HP_PGM_like"/>
    <property type="match status" value="1"/>
</dbReference>
<dbReference type="STRING" id="1129374.AJE_12668"/>
<dbReference type="SUPFAM" id="SSF53254">
    <property type="entry name" value="Phosphoglycerate mutase-like"/>
    <property type="match status" value="1"/>
</dbReference>
<reference evidence="1 2" key="1">
    <citation type="journal article" date="2012" name="J. Bacteriol.">
        <title>Genome Sequence of Extracellular-Protease-Producing Alishewanella jeotgali Isolated from Traditional Korean Fermented Seafood.</title>
        <authorList>
            <person name="Jung J."/>
            <person name="Chun J."/>
            <person name="Park W."/>
        </authorList>
    </citation>
    <scope>NUCLEOTIDE SEQUENCE [LARGE SCALE GENOMIC DNA]</scope>
    <source>
        <strain evidence="1 2">KCTC 22429</strain>
    </source>
</reference>
<dbReference type="Pfam" id="PF00300">
    <property type="entry name" value="His_Phos_1"/>
    <property type="match status" value="1"/>
</dbReference>
<accession>H3ZGN4</accession>
<comment type="caution">
    <text evidence="1">The sequence shown here is derived from an EMBL/GenBank/DDBJ whole genome shotgun (WGS) entry which is preliminary data.</text>
</comment>
<name>H3ZGN4_9ALTE</name>
<proteinExistence type="predicted"/>
<protein>
    <submittedName>
        <fullName evidence="1">Putative phosphohistidine phosphatase SixA</fullName>
    </submittedName>
</protein>
<dbReference type="InterPro" id="IPR029033">
    <property type="entry name" value="His_PPase_superfam"/>
</dbReference>
<gene>
    <name evidence="1" type="ORF">AJE_12668</name>
</gene>
<dbReference type="eggNOG" id="COG2062">
    <property type="taxonomic scope" value="Bacteria"/>
</dbReference>
<dbReference type="Proteomes" id="UP000012046">
    <property type="component" value="Unassembled WGS sequence"/>
</dbReference>
<dbReference type="SMART" id="SM00855">
    <property type="entry name" value="PGAM"/>
    <property type="match status" value="1"/>
</dbReference>